<gene>
    <name evidence="1" type="ORF">AWRIB429_0674</name>
</gene>
<organism evidence="1 2">
    <name type="scientific">Oenococcus oeni AWRIB429</name>
    <dbReference type="NCBI Taxonomy" id="655225"/>
    <lineage>
        <taxon>Bacteria</taxon>
        <taxon>Bacillati</taxon>
        <taxon>Bacillota</taxon>
        <taxon>Bacilli</taxon>
        <taxon>Lactobacillales</taxon>
        <taxon>Lactobacillaceae</taxon>
        <taxon>Oenococcus</taxon>
    </lineage>
</organism>
<dbReference type="EMBL" id="ACSE01000010">
    <property type="protein sequence ID" value="EFD88792.1"/>
    <property type="molecule type" value="Genomic_DNA"/>
</dbReference>
<accession>D3L8J4</accession>
<evidence type="ECO:0000313" key="1">
    <source>
        <dbReference type="EMBL" id="EFD88792.1"/>
    </source>
</evidence>
<sequence>MLIENRPSENLTLVGGFDLFHESKKTPFDWWFLFSNIDQLNKQVL</sequence>
<evidence type="ECO:0000313" key="2">
    <source>
        <dbReference type="Proteomes" id="UP000003075"/>
    </source>
</evidence>
<comment type="caution">
    <text evidence="1">The sequence shown here is derived from an EMBL/GenBank/DDBJ whole genome shotgun (WGS) entry which is preliminary data.</text>
</comment>
<protein>
    <submittedName>
        <fullName evidence="1">Uncharacterized protein</fullName>
    </submittedName>
</protein>
<proteinExistence type="predicted"/>
<dbReference type="AlphaFoldDB" id="D3L8J4"/>
<reference evidence="1 2" key="1">
    <citation type="journal article" date="2010" name="Appl. Microbiol. Biotechnol.">
        <title>Genotypic diversity in Oenococcus oeni by high-density microarray comparative genome hybridization and whole genome sequencing.</title>
        <authorList>
            <person name="Borneman A.R."/>
            <person name="Bartowsky E.J."/>
            <person name="McCarthy J."/>
            <person name="Chambers P.J."/>
        </authorList>
    </citation>
    <scope>NUCLEOTIDE SEQUENCE [LARGE SCALE GENOMIC DNA]</scope>
    <source>
        <strain evidence="1 2">AWRIB429</strain>
    </source>
</reference>
<dbReference type="Proteomes" id="UP000003075">
    <property type="component" value="Unassembled WGS sequence"/>
</dbReference>
<name>D3L8J4_OENOE</name>